<protein>
    <submittedName>
        <fullName evidence="1">Sugar kinase</fullName>
    </submittedName>
</protein>
<dbReference type="EMBL" id="JAJADQ010000002">
    <property type="protein sequence ID" value="MCB2376801.1"/>
    <property type="molecule type" value="Genomic_DNA"/>
</dbReference>
<dbReference type="GO" id="GO:0016301">
    <property type="term" value="F:kinase activity"/>
    <property type="evidence" value="ECO:0007669"/>
    <property type="project" value="UniProtKB-KW"/>
</dbReference>
<organism evidence="1 2">
    <name type="scientific">Hymenobacter nitidus</name>
    <dbReference type="NCBI Taxonomy" id="2880929"/>
    <lineage>
        <taxon>Bacteria</taxon>
        <taxon>Pseudomonadati</taxon>
        <taxon>Bacteroidota</taxon>
        <taxon>Cytophagia</taxon>
        <taxon>Cytophagales</taxon>
        <taxon>Hymenobacteraceae</taxon>
        <taxon>Hymenobacter</taxon>
    </lineage>
</organism>
<evidence type="ECO:0000313" key="2">
    <source>
        <dbReference type="Proteomes" id="UP001165297"/>
    </source>
</evidence>
<accession>A0ABS8A933</accession>
<name>A0ABS8A933_9BACT</name>
<proteinExistence type="predicted"/>
<dbReference type="InterPro" id="IPR016064">
    <property type="entry name" value="NAD/diacylglycerol_kinase_sf"/>
</dbReference>
<dbReference type="RefSeq" id="WP_226183086.1">
    <property type="nucleotide sequence ID" value="NZ_JAJADQ010000002.1"/>
</dbReference>
<dbReference type="Gene3D" id="3.40.50.10330">
    <property type="entry name" value="Probable inorganic polyphosphate/atp-NAD kinase, domain 1"/>
    <property type="match status" value="1"/>
</dbReference>
<evidence type="ECO:0000313" key="1">
    <source>
        <dbReference type="EMBL" id="MCB2376801.1"/>
    </source>
</evidence>
<sequence>MSSSGIDYAILVRNKTRLEQLVERFNTKGQAQFYIESLGGEFAEYEEENARFQESFSLVQRRLSSVLKNKVVERAFLPSFLFNPKQLVVVVGQDGLVANTAKYVNGIPIIAVNPDQERYDGVLLPFTPQDFLRAVERVLADRYRVREASLAEARLNDGQRLLGFNDLFIGNASHVSARYRIGYQGEEESHSSSGIIVSTKSGSTGWLSSIFNMTAGMRQFLDPADTPPPQPAFADTELMFVVREAFRSKRTQASLTAGILDENEPLIIESFMPTNGVIFSDGVETDFLHFNSGAIATIGVAPEKARLVIKE</sequence>
<dbReference type="Proteomes" id="UP001165297">
    <property type="component" value="Unassembled WGS sequence"/>
</dbReference>
<keyword evidence="1" id="KW-0418">Kinase</keyword>
<dbReference type="InterPro" id="IPR017438">
    <property type="entry name" value="ATP-NAD_kinase_N"/>
</dbReference>
<dbReference type="SUPFAM" id="SSF111331">
    <property type="entry name" value="NAD kinase/diacylglycerol kinase-like"/>
    <property type="match status" value="1"/>
</dbReference>
<reference evidence="1" key="1">
    <citation type="submission" date="2021-10" db="EMBL/GenBank/DDBJ databases">
        <authorList>
            <person name="Dean J.D."/>
            <person name="Kim M.K."/>
            <person name="Newey C.N."/>
            <person name="Stoker T.S."/>
            <person name="Thompson D.W."/>
            <person name="Grose J.H."/>
        </authorList>
    </citation>
    <scope>NUCLEOTIDE SEQUENCE</scope>
    <source>
        <strain evidence="1">BT635</strain>
    </source>
</reference>
<gene>
    <name evidence="1" type="ORF">LGH70_04370</name>
</gene>
<keyword evidence="1" id="KW-0808">Transferase</keyword>
<comment type="caution">
    <text evidence="1">The sequence shown here is derived from an EMBL/GenBank/DDBJ whole genome shotgun (WGS) entry which is preliminary data.</text>
</comment>
<keyword evidence="2" id="KW-1185">Reference proteome</keyword>